<dbReference type="GO" id="GO:0006355">
    <property type="term" value="P:regulation of DNA-templated transcription"/>
    <property type="evidence" value="ECO:0007669"/>
    <property type="project" value="InterPro"/>
</dbReference>
<dbReference type="PROSITE" id="PS50110">
    <property type="entry name" value="RESPONSE_REGULATORY"/>
    <property type="match status" value="1"/>
</dbReference>
<evidence type="ECO:0000256" key="4">
    <source>
        <dbReference type="ARBA" id="ARBA00023125"/>
    </source>
</evidence>
<dbReference type="PROSITE" id="PS51755">
    <property type="entry name" value="OMPR_PHOB"/>
    <property type="match status" value="1"/>
</dbReference>
<dbReference type="SMART" id="SM00862">
    <property type="entry name" value="Trans_reg_C"/>
    <property type="match status" value="1"/>
</dbReference>
<evidence type="ECO:0000256" key="2">
    <source>
        <dbReference type="ARBA" id="ARBA00023012"/>
    </source>
</evidence>
<name>A0A4S8Q478_9HYPH</name>
<dbReference type="PANTHER" id="PTHR48111">
    <property type="entry name" value="REGULATOR OF RPOS"/>
    <property type="match status" value="1"/>
</dbReference>
<dbReference type="RefSeq" id="WP_136538499.1">
    <property type="nucleotide sequence ID" value="NZ_STGU01000002.1"/>
</dbReference>
<keyword evidence="1 6" id="KW-0597">Phosphoprotein</keyword>
<evidence type="ECO:0000256" key="1">
    <source>
        <dbReference type="ARBA" id="ARBA00022553"/>
    </source>
</evidence>
<dbReference type="SUPFAM" id="SSF52172">
    <property type="entry name" value="CheY-like"/>
    <property type="match status" value="1"/>
</dbReference>
<dbReference type="InterPro" id="IPR001789">
    <property type="entry name" value="Sig_transdc_resp-reg_receiver"/>
</dbReference>
<gene>
    <name evidence="10" type="ORF">FAA86_04125</name>
</gene>
<dbReference type="SMART" id="SM00448">
    <property type="entry name" value="REC"/>
    <property type="match status" value="1"/>
</dbReference>
<evidence type="ECO:0000259" key="8">
    <source>
        <dbReference type="PROSITE" id="PS50110"/>
    </source>
</evidence>
<feature type="DNA-binding region" description="OmpR/PhoB-type" evidence="7">
    <location>
        <begin position="125"/>
        <end position="228"/>
    </location>
</feature>
<keyword evidence="4 7" id="KW-0238">DNA-binding</keyword>
<dbReference type="InterPro" id="IPR011006">
    <property type="entry name" value="CheY-like_superfamily"/>
</dbReference>
<dbReference type="Pfam" id="PF00486">
    <property type="entry name" value="Trans_reg_C"/>
    <property type="match status" value="1"/>
</dbReference>
<organism evidence="10 11">
    <name type="scientific">Rhizobium rosettiformans W3</name>
    <dbReference type="NCBI Taxonomy" id="538378"/>
    <lineage>
        <taxon>Bacteria</taxon>
        <taxon>Pseudomonadati</taxon>
        <taxon>Pseudomonadota</taxon>
        <taxon>Alphaproteobacteria</taxon>
        <taxon>Hyphomicrobiales</taxon>
        <taxon>Rhizobiaceae</taxon>
        <taxon>Rhizobium/Agrobacterium group</taxon>
        <taxon>Rhizobium</taxon>
    </lineage>
</organism>
<dbReference type="GO" id="GO:0000156">
    <property type="term" value="F:phosphorelay response regulator activity"/>
    <property type="evidence" value="ECO:0007669"/>
    <property type="project" value="TreeGrafter"/>
</dbReference>
<dbReference type="GO" id="GO:0005829">
    <property type="term" value="C:cytosol"/>
    <property type="evidence" value="ECO:0007669"/>
    <property type="project" value="TreeGrafter"/>
</dbReference>
<reference evidence="10 11" key="1">
    <citation type="submission" date="2019-04" db="EMBL/GenBank/DDBJ databases">
        <title>genome sequence of strain W3.</title>
        <authorList>
            <person name="Gao J."/>
            <person name="Sun J."/>
        </authorList>
    </citation>
    <scope>NUCLEOTIDE SEQUENCE [LARGE SCALE GENOMIC DNA]</scope>
    <source>
        <strain evidence="10 11">W3</strain>
    </source>
</reference>
<dbReference type="Gene3D" id="3.40.50.2300">
    <property type="match status" value="1"/>
</dbReference>
<keyword evidence="2" id="KW-0902">Two-component regulatory system</keyword>
<evidence type="ECO:0000256" key="5">
    <source>
        <dbReference type="ARBA" id="ARBA00023163"/>
    </source>
</evidence>
<protein>
    <submittedName>
        <fullName evidence="10">Response regulator transcription factor</fullName>
    </submittedName>
</protein>
<dbReference type="AlphaFoldDB" id="A0A4S8Q478"/>
<feature type="domain" description="OmpR/PhoB-type" evidence="9">
    <location>
        <begin position="125"/>
        <end position="228"/>
    </location>
</feature>
<keyword evidence="5" id="KW-0804">Transcription</keyword>
<sequence>MISVLVVEDEPSLRADLVDYLTLKGLNARGVGNGASFRDAVAADAPEIVILDVGLPDADGFELAEEIRRTADFGIIMLTALAEPEDRIRGFEAGADIYLMKQATLREIEAAVLSLARRLSARAGQGSESVGARDAWSLDREGWQLTAPDGCVTRLTATEFAFLALVLERAGEPISRDDLVRQIARPIPHWDSRHLDSVVSRLRRKVQGHCGRPLPVKMIYGRGYAFTAPVKSMRA</sequence>
<dbReference type="PANTHER" id="PTHR48111:SF4">
    <property type="entry name" value="DNA-BINDING DUAL TRANSCRIPTIONAL REGULATOR OMPR"/>
    <property type="match status" value="1"/>
</dbReference>
<dbReference type="CDD" id="cd00383">
    <property type="entry name" value="trans_reg_C"/>
    <property type="match status" value="1"/>
</dbReference>
<evidence type="ECO:0000256" key="3">
    <source>
        <dbReference type="ARBA" id="ARBA00023015"/>
    </source>
</evidence>
<comment type="caution">
    <text evidence="10">The sequence shown here is derived from an EMBL/GenBank/DDBJ whole genome shotgun (WGS) entry which is preliminary data.</text>
</comment>
<dbReference type="CDD" id="cd17574">
    <property type="entry name" value="REC_OmpR"/>
    <property type="match status" value="1"/>
</dbReference>
<dbReference type="SUPFAM" id="SSF46894">
    <property type="entry name" value="C-terminal effector domain of the bipartite response regulators"/>
    <property type="match status" value="1"/>
</dbReference>
<accession>A0A4S8Q478</accession>
<evidence type="ECO:0000259" key="9">
    <source>
        <dbReference type="PROSITE" id="PS51755"/>
    </source>
</evidence>
<dbReference type="EMBL" id="STGU01000002">
    <property type="protein sequence ID" value="THV38001.1"/>
    <property type="molecule type" value="Genomic_DNA"/>
</dbReference>
<dbReference type="InterPro" id="IPR036388">
    <property type="entry name" value="WH-like_DNA-bd_sf"/>
</dbReference>
<dbReference type="InterPro" id="IPR001867">
    <property type="entry name" value="OmpR/PhoB-type_DNA-bd"/>
</dbReference>
<evidence type="ECO:0000313" key="10">
    <source>
        <dbReference type="EMBL" id="THV38001.1"/>
    </source>
</evidence>
<dbReference type="GO" id="GO:0032993">
    <property type="term" value="C:protein-DNA complex"/>
    <property type="evidence" value="ECO:0007669"/>
    <property type="project" value="TreeGrafter"/>
</dbReference>
<proteinExistence type="predicted"/>
<dbReference type="Gene3D" id="1.10.10.10">
    <property type="entry name" value="Winged helix-like DNA-binding domain superfamily/Winged helix DNA-binding domain"/>
    <property type="match status" value="1"/>
</dbReference>
<evidence type="ECO:0000256" key="7">
    <source>
        <dbReference type="PROSITE-ProRule" id="PRU01091"/>
    </source>
</evidence>
<dbReference type="Pfam" id="PF00072">
    <property type="entry name" value="Response_reg"/>
    <property type="match status" value="1"/>
</dbReference>
<dbReference type="Proteomes" id="UP000307378">
    <property type="component" value="Unassembled WGS sequence"/>
</dbReference>
<dbReference type="InterPro" id="IPR016032">
    <property type="entry name" value="Sig_transdc_resp-reg_C-effctor"/>
</dbReference>
<evidence type="ECO:0000256" key="6">
    <source>
        <dbReference type="PROSITE-ProRule" id="PRU00169"/>
    </source>
</evidence>
<keyword evidence="3" id="KW-0805">Transcription regulation</keyword>
<dbReference type="InterPro" id="IPR039420">
    <property type="entry name" value="WalR-like"/>
</dbReference>
<feature type="domain" description="Response regulatory" evidence="8">
    <location>
        <begin position="3"/>
        <end position="116"/>
    </location>
</feature>
<dbReference type="GO" id="GO:0000976">
    <property type="term" value="F:transcription cis-regulatory region binding"/>
    <property type="evidence" value="ECO:0007669"/>
    <property type="project" value="TreeGrafter"/>
</dbReference>
<feature type="modified residue" description="4-aspartylphosphate" evidence="6">
    <location>
        <position position="52"/>
    </location>
</feature>
<evidence type="ECO:0000313" key="11">
    <source>
        <dbReference type="Proteomes" id="UP000307378"/>
    </source>
</evidence>